<feature type="region of interest" description="Disordered" evidence="6">
    <location>
        <begin position="545"/>
        <end position="590"/>
    </location>
</feature>
<dbReference type="PANTHER" id="PTHR43806">
    <property type="entry name" value="PEPTIDASE S8"/>
    <property type="match status" value="1"/>
</dbReference>
<dbReference type="Proteomes" id="UP000319894">
    <property type="component" value="Unassembled WGS sequence"/>
</dbReference>
<evidence type="ECO:0000313" key="9">
    <source>
        <dbReference type="Proteomes" id="UP000319894"/>
    </source>
</evidence>
<feature type="compositionally biased region" description="Low complexity" evidence="6">
    <location>
        <begin position="326"/>
        <end position="337"/>
    </location>
</feature>
<evidence type="ECO:0000256" key="1">
    <source>
        <dbReference type="ARBA" id="ARBA00011073"/>
    </source>
</evidence>
<dbReference type="GO" id="GO:0006508">
    <property type="term" value="P:proteolysis"/>
    <property type="evidence" value="ECO:0007669"/>
    <property type="project" value="UniProtKB-KW"/>
</dbReference>
<dbReference type="PANTHER" id="PTHR43806:SF11">
    <property type="entry name" value="CEREVISIN-RELATED"/>
    <property type="match status" value="1"/>
</dbReference>
<dbReference type="InParanoid" id="A0A554NCB5"/>
<dbReference type="PROSITE" id="PS00138">
    <property type="entry name" value="SUBTILASE_SER"/>
    <property type="match status" value="1"/>
</dbReference>
<evidence type="ECO:0000256" key="4">
    <source>
        <dbReference type="ARBA" id="ARBA00022825"/>
    </source>
</evidence>
<feature type="compositionally biased region" description="Low complexity" evidence="6">
    <location>
        <begin position="563"/>
        <end position="582"/>
    </location>
</feature>
<feature type="compositionally biased region" description="Basic and acidic residues" evidence="6">
    <location>
        <begin position="549"/>
        <end position="560"/>
    </location>
</feature>
<keyword evidence="2" id="KW-0645">Protease</keyword>
<proteinExistence type="inferred from homology"/>
<dbReference type="RefSeq" id="WP_144260881.1">
    <property type="nucleotide sequence ID" value="NZ_QMDX01000002.1"/>
</dbReference>
<dbReference type="GO" id="GO:0004252">
    <property type="term" value="F:serine-type endopeptidase activity"/>
    <property type="evidence" value="ECO:0007669"/>
    <property type="project" value="InterPro"/>
</dbReference>
<comment type="similarity">
    <text evidence="1 5">Belongs to the peptidase S8 family.</text>
</comment>
<feature type="domain" description="Peptidase S8/S53" evidence="7">
    <location>
        <begin position="349"/>
        <end position="517"/>
    </location>
</feature>
<accession>A0A554NCB5</accession>
<sequence>MNRETACQLVLVAALLLAPLAPVLVVDTAPPERASADDRRAVERLEGLLRDDAPSPVAVDREVLVTVRLRGEGSLSADRLDVRRRYVRQGTRHAKGYVPLSTVRDLSSDPAVGMVRLRAEHADPGRVAAGVRRIGADRLHERGLTGDGVTVGIVGGGFRISDPELAGHIAAYRSFGPAGGADHGTAVASVVADTAPDADIHAAAVGAGTSTAEYRRAVTWLRDSGADVIVDAGSYFGHGDAGTDGLAAVARNASGGTLFVTSAGNYAQRHWRGVHEPDDRRWVDFEPGVEGNALAGGEAFAGRVRASLQWSPAPGNATANASEGRNATGTTGDAPNTTTGEYELHLFRRGAGGQRLVTSVAPAGNGSSVYLDATVPRGRYYLAVAADNVSTPHRLELFATRDLRHRTGNGSLAVPASQPGVLAVGVYDYGAESVAPFSSRGPAGNRTGVDVVAPDAVVAPGTGATGGTSFAAPYVAGTAALLVDGHPNATATELRSVLTASARDVAATGPDPATGAGLLDARAAAAAADTRFAGANDTAVGTAQAEVDGATRDAADDGNHTDASGSAPETGTATTATPVESTRALPAVRR</sequence>
<feature type="domain" description="Peptidase S8/S53" evidence="7">
    <location>
        <begin position="146"/>
        <end position="266"/>
    </location>
</feature>
<dbReference type="Gene3D" id="3.40.50.200">
    <property type="entry name" value="Peptidase S8/S53 domain"/>
    <property type="match status" value="2"/>
</dbReference>
<dbReference type="AlphaFoldDB" id="A0A554NCB5"/>
<gene>
    <name evidence="8" type="ORF">DP107_04040</name>
</gene>
<dbReference type="InterPro" id="IPR000209">
    <property type="entry name" value="Peptidase_S8/S53_dom"/>
</dbReference>
<comment type="caution">
    <text evidence="5">Lacks conserved residue(s) required for the propagation of feature annotation.</text>
</comment>
<dbReference type="SUPFAM" id="SSF52743">
    <property type="entry name" value="Subtilisin-like"/>
    <property type="match status" value="1"/>
</dbReference>
<comment type="caution">
    <text evidence="8">The sequence shown here is derived from an EMBL/GenBank/DDBJ whole genome shotgun (WGS) entry which is preliminary data.</text>
</comment>
<keyword evidence="9" id="KW-1185">Reference proteome</keyword>
<keyword evidence="3" id="KW-0378">Hydrolase</keyword>
<evidence type="ECO:0000256" key="6">
    <source>
        <dbReference type="SAM" id="MobiDB-lite"/>
    </source>
</evidence>
<dbReference type="PROSITE" id="PS51892">
    <property type="entry name" value="SUBTILASE"/>
    <property type="match status" value="1"/>
</dbReference>
<dbReference type="InterPro" id="IPR015500">
    <property type="entry name" value="Peptidase_S8_subtilisin-rel"/>
</dbReference>
<dbReference type="PRINTS" id="PR00723">
    <property type="entry name" value="SUBTILISIN"/>
</dbReference>
<evidence type="ECO:0000256" key="5">
    <source>
        <dbReference type="PROSITE-ProRule" id="PRU01240"/>
    </source>
</evidence>
<keyword evidence="4" id="KW-0720">Serine protease</keyword>
<evidence type="ECO:0000313" key="8">
    <source>
        <dbReference type="EMBL" id="TSD15041.1"/>
    </source>
</evidence>
<protein>
    <recommendedName>
        <fullName evidence="7">Peptidase S8/S53 domain-containing protein</fullName>
    </recommendedName>
</protein>
<dbReference type="InterPro" id="IPR036852">
    <property type="entry name" value="Peptidase_S8/S53_dom_sf"/>
</dbReference>
<feature type="region of interest" description="Disordered" evidence="6">
    <location>
        <begin position="312"/>
        <end position="337"/>
    </location>
</feature>
<dbReference type="InterPro" id="IPR050131">
    <property type="entry name" value="Peptidase_S8_subtilisin-like"/>
</dbReference>
<dbReference type="InterPro" id="IPR023828">
    <property type="entry name" value="Peptidase_S8_Ser-AS"/>
</dbReference>
<dbReference type="EMBL" id="QMDX01000002">
    <property type="protein sequence ID" value="TSD15041.1"/>
    <property type="molecule type" value="Genomic_DNA"/>
</dbReference>
<reference evidence="8 9" key="1">
    <citation type="submission" date="2018-06" db="EMBL/GenBank/DDBJ databases">
        <title>Natronomonas sp. F16-60 a new haloarchaeon isolated from a solar saltern of Isla Cristina, Huelva, Spain.</title>
        <authorList>
            <person name="Duran-Viseras A."/>
            <person name="Sanchez-Porro C."/>
            <person name="Ventosa A."/>
        </authorList>
    </citation>
    <scope>NUCLEOTIDE SEQUENCE [LARGE SCALE GENOMIC DNA]</scope>
    <source>
        <strain evidence="8 9">F16-60</strain>
    </source>
</reference>
<dbReference type="Pfam" id="PF00082">
    <property type="entry name" value="Peptidase_S8"/>
    <property type="match status" value="2"/>
</dbReference>
<evidence type="ECO:0000256" key="3">
    <source>
        <dbReference type="ARBA" id="ARBA00022801"/>
    </source>
</evidence>
<organism evidence="8 9">
    <name type="scientific">Haloglomus irregulare</name>
    <dbReference type="NCBI Taxonomy" id="2234134"/>
    <lineage>
        <taxon>Archaea</taxon>
        <taxon>Methanobacteriati</taxon>
        <taxon>Methanobacteriota</taxon>
        <taxon>Stenosarchaea group</taxon>
        <taxon>Halobacteria</taxon>
        <taxon>Halobacteriales</taxon>
        <taxon>Natronomonadaceae</taxon>
        <taxon>Haloglomus</taxon>
    </lineage>
</organism>
<dbReference type="OrthoDB" id="341609at2157"/>
<evidence type="ECO:0000259" key="7">
    <source>
        <dbReference type="Pfam" id="PF00082"/>
    </source>
</evidence>
<evidence type="ECO:0000256" key="2">
    <source>
        <dbReference type="ARBA" id="ARBA00022670"/>
    </source>
</evidence>
<name>A0A554NCB5_9EURY</name>